<feature type="compositionally biased region" description="Basic residues" evidence="1">
    <location>
        <begin position="157"/>
        <end position="167"/>
    </location>
</feature>
<gene>
    <name evidence="4" type="primary">NAT2</name>
    <name evidence="4" type="ORF">LTR24_001055</name>
</gene>
<dbReference type="PANTHER" id="PTHR21377">
    <property type="entry name" value="PROTEIN FAM210B, MITOCHONDRIAL"/>
    <property type="match status" value="1"/>
</dbReference>
<feature type="transmembrane region" description="Helical" evidence="2">
    <location>
        <begin position="12"/>
        <end position="31"/>
    </location>
</feature>
<dbReference type="Proteomes" id="UP001345013">
    <property type="component" value="Unassembled WGS sequence"/>
</dbReference>
<keyword evidence="2" id="KW-0472">Membrane</keyword>
<evidence type="ECO:0000256" key="2">
    <source>
        <dbReference type="SAM" id="Phobius"/>
    </source>
</evidence>
<feature type="region of interest" description="Disordered" evidence="1">
    <location>
        <begin position="155"/>
        <end position="192"/>
    </location>
</feature>
<name>A0ABR0KMA8_9EURO</name>
<protein>
    <submittedName>
        <fullName evidence="4">DUF1279 superfamily</fullName>
    </submittedName>
</protein>
<comment type="caution">
    <text evidence="4">The sequence shown here is derived from an EMBL/GenBank/DDBJ whole genome shotgun (WGS) entry which is preliminary data.</text>
</comment>
<evidence type="ECO:0000256" key="1">
    <source>
        <dbReference type="SAM" id="MobiDB-lite"/>
    </source>
</evidence>
<dbReference type="InterPro" id="IPR045866">
    <property type="entry name" value="FAM210A/B-like"/>
</dbReference>
<sequence length="192" mass="21152">MKKLSREYGWAALYVYLALSALDFPFCFLAVKMIGTDTVGQWEHVIVGYVKGLLQWPISGTVQDSIGEAIDKVDETINPEGGKRLLEEEGQTYAIEDHGYKEAEEANSGKDASVWTQLALAYAIHKSFIFIRVPLTAAITPKVVKTLRGWGWNIGRPTRKGMTRSKNKSKDSGDTGVNTKGSKVKPDDGRTG</sequence>
<feature type="domain" description="DUF1279" evidence="3">
    <location>
        <begin position="1"/>
        <end position="141"/>
    </location>
</feature>
<proteinExistence type="predicted"/>
<dbReference type="PANTHER" id="PTHR21377:SF0">
    <property type="entry name" value="PROTEIN FAM210B, MITOCHONDRIAL"/>
    <property type="match status" value="1"/>
</dbReference>
<keyword evidence="2" id="KW-1133">Transmembrane helix</keyword>
<dbReference type="EMBL" id="JAVRRG010000007">
    <property type="protein sequence ID" value="KAK5100260.1"/>
    <property type="molecule type" value="Genomic_DNA"/>
</dbReference>
<dbReference type="InterPro" id="IPR009688">
    <property type="entry name" value="FAM210A/B-like_dom"/>
</dbReference>
<organism evidence="4 5">
    <name type="scientific">Lithohypha guttulata</name>
    <dbReference type="NCBI Taxonomy" id="1690604"/>
    <lineage>
        <taxon>Eukaryota</taxon>
        <taxon>Fungi</taxon>
        <taxon>Dikarya</taxon>
        <taxon>Ascomycota</taxon>
        <taxon>Pezizomycotina</taxon>
        <taxon>Eurotiomycetes</taxon>
        <taxon>Chaetothyriomycetidae</taxon>
        <taxon>Chaetothyriales</taxon>
        <taxon>Trichomeriaceae</taxon>
        <taxon>Lithohypha</taxon>
    </lineage>
</organism>
<accession>A0ABR0KMA8</accession>
<evidence type="ECO:0000313" key="5">
    <source>
        <dbReference type="Proteomes" id="UP001345013"/>
    </source>
</evidence>
<reference evidence="4 5" key="1">
    <citation type="submission" date="2023-08" db="EMBL/GenBank/DDBJ databases">
        <title>Black Yeasts Isolated from many extreme environments.</title>
        <authorList>
            <person name="Coleine C."/>
            <person name="Stajich J.E."/>
            <person name="Selbmann L."/>
        </authorList>
    </citation>
    <scope>NUCLEOTIDE SEQUENCE [LARGE SCALE GENOMIC DNA]</scope>
    <source>
        <strain evidence="4 5">CCFEE 5885</strain>
    </source>
</reference>
<dbReference type="Pfam" id="PF06916">
    <property type="entry name" value="FAM210A-B_dom"/>
    <property type="match status" value="1"/>
</dbReference>
<keyword evidence="2" id="KW-0812">Transmembrane</keyword>
<keyword evidence="5" id="KW-1185">Reference proteome</keyword>
<evidence type="ECO:0000313" key="4">
    <source>
        <dbReference type="EMBL" id="KAK5100260.1"/>
    </source>
</evidence>
<evidence type="ECO:0000259" key="3">
    <source>
        <dbReference type="Pfam" id="PF06916"/>
    </source>
</evidence>